<dbReference type="PROSITE" id="PS50158">
    <property type="entry name" value="ZF_CCHC"/>
    <property type="match status" value="1"/>
</dbReference>
<dbReference type="AlphaFoldDB" id="A0AAP0LWJ6"/>
<evidence type="ECO:0000259" key="2">
    <source>
        <dbReference type="PROSITE" id="PS50158"/>
    </source>
</evidence>
<dbReference type="PANTHER" id="PTHR31286:SF99">
    <property type="entry name" value="DUF4283 DOMAIN-CONTAINING PROTEIN"/>
    <property type="match status" value="1"/>
</dbReference>
<dbReference type="InterPro" id="IPR040256">
    <property type="entry name" value="At4g02000-like"/>
</dbReference>
<dbReference type="InterPro" id="IPR001878">
    <property type="entry name" value="Znf_CCHC"/>
</dbReference>
<keyword evidence="1" id="KW-0863">Zinc-finger</keyword>
<gene>
    <name evidence="3" type="ORF">WN944_019405</name>
</gene>
<comment type="caution">
    <text evidence="3">The sequence shown here is derived from an EMBL/GenBank/DDBJ whole genome shotgun (WGS) entry which is preliminary data.</text>
</comment>
<protein>
    <recommendedName>
        <fullName evidence="2">CCHC-type domain-containing protein</fullName>
    </recommendedName>
</protein>
<sequence length="185" mass="20498">MHLYDKRMMRKVGQLVGFVLKIDVNTASNERGKFARLAVRISLNKPLVSQFKINGSVQKVEYERLPVICFKCGHYGHSSNGCTDGAAREDALEAPFGTEVAFIPPTTIHTNAGKEDPNREGSFGLWMIAPRKRKVVPIIGKENVTSSMQNQNHNFGLSHFNVLPEAIDDVEAVGVTLHESPKELP</sequence>
<name>A0AAP0LWJ6_9ROSI</name>
<organism evidence="3 4">
    <name type="scientific">Citrus x changshan-huyou</name>
    <dbReference type="NCBI Taxonomy" id="2935761"/>
    <lineage>
        <taxon>Eukaryota</taxon>
        <taxon>Viridiplantae</taxon>
        <taxon>Streptophyta</taxon>
        <taxon>Embryophyta</taxon>
        <taxon>Tracheophyta</taxon>
        <taxon>Spermatophyta</taxon>
        <taxon>Magnoliopsida</taxon>
        <taxon>eudicotyledons</taxon>
        <taxon>Gunneridae</taxon>
        <taxon>Pentapetalae</taxon>
        <taxon>rosids</taxon>
        <taxon>malvids</taxon>
        <taxon>Sapindales</taxon>
        <taxon>Rutaceae</taxon>
        <taxon>Aurantioideae</taxon>
        <taxon>Citrus</taxon>
    </lineage>
</organism>
<reference evidence="3 4" key="1">
    <citation type="submission" date="2024-05" db="EMBL/GenBank/DDBJ databases">
        <title>Haplotype-resolved chromosome-level genome assembly of Huyou (Citrus changshanensis).</title>
        <authorList>
            <person name="Miao C."/>
            <person name="Chen W."/>
            <person name="Wu Y."/>
            <person name="Wang L."/>
            <person name="Zhao S."/>
            <person name="Grierson D."/>
            <person name="Xu C."/>
            <person name="Chen K."/>
        </authorList>
    </citation>
    <scope>NUCLEOTIDE SEQUENCE [LARGE SCALE GENOMIC DNA]</scope>
    <source>
        <strain evidence="3">01-14</strain>
        <tissue evidence="3">Leaf</tissue>
    </source>
</reference>
<feature type="domain" description="CCHC-type" evidence="2">
    <location>
        <begin position="69"/>
        <end position="84"/>
    </location>
</feature>
<keyword evidence="1" id="KW-0862">Zinc</keyword>
<dbReference type="GO" id="GO:0003676">
    <property type="term" value="F:nucleic acid binding"/>
    <property type="evidence" value="ECO:0007669"/>
    <property type="project" value="InterPro"/>
</dbReference>
<keyword evidence="4" id="KW-1185">Reference proteome</keyword>
<dbReference type="PANTHER" id="PTHR31286">
    <property type="entry name" value="GLYCINE-RICH CELL WALL STRUCTURAL PROTEIN 1.8-LIKE"/>
    <property type="match status" value="1"/>
</dbReference>
<evidence type="ECO:0000256" key="1">
    <source>
        <dbReference type="PROSITE-ProRule" id="PRU00047"/>
    </source>
</evidence>
<dbReference type="EMBL" id="JBCGBO010000007">
    <property type="protein sequence ID" value="KAK9188006.1"/>
    <property type="molecule type" value="Genomic_DNA"/>
</dbReference>
<accession>A0AAP0LWJ6</accession>
<keyword evidence="1" id="KW-0479">Metal-binding</keyword>
<dbReference type="GO" id="GO:0008270">
    <property type="term" value="F:zinc ion binding"/>
    <property type="evidence" value="ECO:0007669"/>
    <property type="project" value="UniProtKB-KW"/>
</dbReference>
<proteinExistence type="predicted"/>
<evidence type="ECO:0000313" key="4">
    <source>
        <dbReference type="Proteomes" id="UP001428341"/>
    </source>
</evidence>
<evidence type="ECO:0000313" key="3">
    <source>
        <dbReference type="EMBL" id="KAK9188006.1"/>
    </source>
</evidence>
<dbReference type="Proteomes" id="UP001428341">
    <property type="component" value="Unassembled WGS sequence"/>
</dbReference>